<evidence type="ECO:0000313" key="1">
    <source>
        <dbReference type="EMBL" id="QDE40693.1"/>
    </source>
</evidence>
<accession>A0A4Y5Z951</accession>
<dbReference type="Proteomes" id="UP000316093">
    <property type="component" value="Chromosome"/>
</dbReference>
<reference evidence="1 2" key="1">
    <citation type="submission" date="2019-06" db="EMBL/GenBank/DDBJ databases">
        <title>A complete genome sequence for Luteibacter pinisoli MAH-14.</title>
        <authorList>
            <person name="Baltrus D.A."/>
        </authorList>
    </citation>
    <scope>NUCLEOTIDE SEQUENCE [LARGE SCALE GENOMIC DNA]</scope>
    <source>
        <strain evidence="1 2">MAH-14</strain>
    </source>
</reference>
<dbReference type="RefSeq" id="WP_139984618.1">
    <property type="nucleotide sequence ID" value="NZ_CP041046.1"/>
</dbReference>
<organism evidence="1 2">
    <name type="scientific">Luteibacter pinisoli</name>
    <dbReference type="NCBI Taxonomy" id="2589080"/>
    <lineage>
        <taxon>Bacteria</taxon>
        <taxon>Pseudomonadati</taxon>
        <taxon>Pseudomonadota</taxon>
        <taxon>Gammaproteobacteria</taxon>
        <taxon>Lysobacterales</taxon>
        <taxon>Rhodanobacteraceae</taxon>
        <taxon>Luteibacter</taxon>
    </lineage>
</organism>
<dbReference type="KEGG" id="lpy:FIV34_16505"/>
<keyword evidence="2" id="KW-1185">Reference proteome</keyword>
<evidence type="ECO:0008006" key="3">
    <source>
        <dbReference type="Google" id="ProtNLM"/>
    </source>
</evidence>
<name>A0A4Y5Z951_9GAMM</name>
<dbReference type="AlphaFoldDB" id="A0A4Y5Z951"/>
<gene>
    <name evidence="1" type="ORF">FIV34_16505</name>
</gene>
<dbReference type="Gene3D" id="3.30.470.20">
    <property type="entry name" value="ATP-grasp fold, B domain"/>
    <property type="match status" value="1"/>
</dbReference>
<dbReference type="OrthoDB" id="583309at2"/>
<proteinExistence type="predicted"/>
<dbReference type="SUPFAM" id="SSF56059">
    <property type="entry name" value="Glutathione synthetase ATP-binding domain-like"/>
    <property type="match status" value="1"/>
</dbReference>
<protein>
    <recommendedName>
        <fullName evidence="3">ATP-grasp domain-containing protein</fullName>
    </recommendedName>
</protein>
<sequence>MTILVMSQRLDYHGRAVTWGLHQMGCKVHWWDRSIYPGQQQLSLSLTDDGGCHMVSDGGDWPVPSGGYVAIWERRGKVPTPSPGLSAVDRRVASNESRKFLCGLVSILEVQNPDALVTNPAWAQERANEKALQLHVAKQVGMDIPSTLISNEPRRIRDFYRMHGGKVITKQHFPFSWRQPNGDLFLSGTFIVPPEAMESDAMLEASPMIFQEALDISGELRIIVFGRTVFAGLQPRAAEGMPGFSDIRLEPRNELSVIDLDPGLRDKLFAFMERMGLNYAAFDIARTRDGRELFLEANEAGQFLSLESLDPTCHMLDAFCQYLASGDKAFEYKNPSGLRLTSFEDSSDGRLFREEFDHHMKFEYKAQPFELSEA</sequence>
<dbReference type="EMBL" id="CP041046">
    <property type="protein sequence ID" value="QDE40693.1"/>
    <property type="molecule type" value="Genomic_DNA"/>
</dbReference>
<evidence type="ECO:0000313" key="2">
    <source>
        <dbReference type="Proteomes" id="UP000316093"/>
    </source>
</evidence>